<gene>
    <name evidence="2" type="ORF">N805_08645</name>
</gene>
<evidence type="ECO:0000313" key="3">
    <source>
        <dbReference type="Proteomes" id="UP000033260"/>
    </source>
</evidence>
<dbReference type="EMBL" id="CP010979">
    <property type="protein sequence ID" value="AJQ47287.1"/>
    <property type="molecule type" value="Genomic_DNA"/>
</dbReference>
<dbReference type="Proteomes" id="UP000033260">
    <property type="component" value="Chromosome"/>
</dbReference>
<reference evidence="2 3" key="1">
    <citation type="submission" date="2015-02" db="EMBL/GenBank/DDBJ databases">
        <title>Complete Genome Sequencing of Pseudomonas putida S13.1.2.</title>
        <authorList>
            <person name="Chong T.M."/>
            <person name="Chan K.G."/>
            <person name="Dessaux Y."/>
        </authorList>
    </citation>
    <scope>NUCLEOTIDE SEQUENCE [LARGE SCALE GENOMIC DNA]</scope>
    <source>
        <strain evidence="2 3">S13.1.2</strain>
    </source>
</reference>
<name>A0AAU8RW28_PSEPU</name>
<accession>A0AAU8RW28</accession>
<sequence>MAIAVAMVDGITRAIGVCIEASPTKRAECIGAEKAHLHGVAATFAITQQITVRRLRNSLAGKGQQRPAPNHVITIGRVCPQQGIIACVYWGLLVGLHGFNFLLVVIGHSH</sequence>
<organism evidence="2 3">
    <name type="scientific">Pseudomonas putida S13.1.2</name>
    <dbReference type="NCBI Taxonomy" id="1384061"/>
    <lineage>
        <taxon>Bacteria</taxon>
        <taxon>Pseudomonadati</taxon>
        <taxon>Pseudomonadota</taxon>
        <taxon>Gammaproteobacteria</taxon>
        <taxon>Pseudomonadales</taxon>
        <taxon>Pseudomonadaceae</taxon>
        <taxon>Pseudomonas</taxon>
    </lineage>
</organism>
<evidence type="ECO:0000313" key="2">
    <source>
        <dbReference type="EMBL" id="AJQ47287.1"/>
    </source>
</evidence>
<protein>
    <submittedName>
        <fullName evidence="2">Uncharacterized protein</fullName>
    </submittedName>
</protein>
<dbReference type="AlphaFoldDB" id="A0AAU8RW28"/>
<evidence type="ECO:0000256" key="1">
    <source>
        <dbReference type="SAM" id="Phobius"/>
    </source>
</evidence>
<keyword evidence="1" id="KW-1133">Transmembrane helix</keyword>
<keyword evidence="1" id="KW-0472">Membrane</keyword>
<feature type="transmembrane region" description="Helical" evidence="1">
    <location>
        <begin position="88"/>
        <end position="107"/>
    </location>
</feature>
<keyword evidence="1" id="KW-0812">Transmembrane</keyword>
<proteinExistence type="predicted"/>